<gene>
    <name evidence="4" type="ORF">A2372_03675</name>
</gene>
<evidence type="ECO:0000313" key="4">
    <source>
        <dbReference type="EMBL" id="OGM92919.1"/>
    </source>
</evidence>
<evidence type="ECO:0000259" key="3">
    <source>
        <dbReference type="Pfam" id="PF06414"/>
    </source>
</evidence>
<dbReference type="EMBL" id="MGIT01000002">
    <property type="protein sequence ID" value="OGM92919.1"/>
    <property type="molecule type" value="Genomic_DNA"/>
</dbReference>
<dbReference type="Pfam" id="PF06414">
    <property type="entry name" value="Zeta_toxin"/>
    <property type="match status" value="1"/>
</dbReference>
<comment type="caution">
    <text evidence="4">The sequence shown here is derived from an EMBL/GenBank/DDBJ whole genome shotgun (WGS) entry which is preliminary data.</text>
</comment>
<dbReference type="AlphaFoldDB" id="A0A1F8DXW8"/>
<dbReference type="InterPro" id="IPR010488">
    <property type="entry name" value="Zeta_toxin_domain"/>
</dbReference>
<organism evidence="4 5">
    <name type="scientific">Candidatus Wolfebacteria bacterium RIFOXYB1_FULL_54_12</name>
    <dbReference type="NCBI Taxonomy" id="1802559"/>
    <lineage>
        <taxon>Bacteria</taxon>
        <taxon>Candidatus Wolfeibacteriota</taxon>
    </lineage>
</organism>
<dbReference type="STRING" id="1802559.A2372_03675"/>
<dbReference type="SUPFAM" id="SSF52540">
    <property type="entry name" value="P-loop containing nucleoside triphosphate hydrolases"/>
    <property type="match status" value="1"/>
</dbReference>
<dbReference type="GO" id="GO:0016301">
    <property type="term" value="F:kinase activity"/>
    <property type="evidence" value="ECO:0007669"/>
    <property type="project" value="InterPro"/>
</dbReference>
<reference evidence="4 5" key="1">
    <citation type="journal article" date="2016" name="Nat. Commun.">
        <title>Thousands of microbial genomes shed light on interconnected biogeochemical processes in an aquifer system.</title>
        <authorList>
            <person name="Anantharaman K."/>
            <person name="Brown C.T."/>
            <person name="Hug L.A."/>
            <person name="Sharon I."/>
            <person name="Castelle C.J."/>
            <person name="Probst A.J."/>
            <person name="Thomas B.C."/>
            <person name="Singh A."/>
            <person name="Wilkins M.J."/>
            <person name="Karaoz U."/>
            <person name="Brodie E.L."/>
            <person name="Williams K.H."/>
            <person name="Hubbard S.S."/>
            <person name="Banfield J.F."/>
        </authorList>
    </citation>
    <scope>NUCLEOTIDE SEQUENCE [LARGE SCALE GENOMIC DNA]</scope>
</reference>
<evidence type="ECO:0000256" key="1">
    <source>
        <dbReference type="ARBA" id="ARBA00022741"/>
    </source>
</evidence>
<name>A0A1F8DXW8_9BACT</name>
<keyword evidence="2" id="KW-0067">ATP-binding</keyword>
<dbReference type="GO" id="GO:0005524">
    <property type="term" value="F:ATP binding"/>
    <property type="evidence" value="ECO:0007669"/>
    <property type="project" value="UniProtKB-KW"/>
</dbReference>
<evidence type="ECO:0000313" key="5">
    <source>
        <dbReference type="Proteomes" id="UP000176422"/>
    </source>
</evidence>
<dbReference type="InterPro" id="IPR027417">
    <property type="entry name" value="P-loop_NTPase"/>
</dbReference>
<accession>A0A1F8DXW8</accession>
<feature type="domain" description="Zeta toxin" evidence="3">
    <location>
        <begin position="29"/>
        <end position="202"/>
    </location>
</feature>
<protein>
    <recommendedName>
        <fullName evidence="3">Zeta toxin domain-containing protein</fullName>
    </recommendedName>
</protein>
<evidence type="ECO:0000256" key="2">
    <source>
        <dbReference type="ARBA" id="ARBA00022840"/>
    </source>
</evidence>
<dbReference type="Gene3D" id="3.40.50.300">
    <property type="entry name" value="P-loop containing nucleotide triphosphate hydrolases"/>
    <property type="match status" value="1"/>
</dbReference>
<sequence>MDKEDQKLSEEAFEWVKKNQRKLIEKFASVKDYASDNKPVTLFMAGSPGAGKTEVAKRLADKFKARPVIIDADEIRKFCNGYNGSNAHVFQKAANRGIHILYNHALANDLSIILDGTFAYADWMINVERSVKRGRKVELYYVYQPPAAAWRLTQIREAIEKRKVSKEIFINAFIKSRENANEAKRHFGDALEMHLIIKNNNSDIERFKFNIVNIDYFIKNKYSIEELKDL</sequence>
<dbReference type="Proteomes" id="UP000176422">
    <property type="component" value="Unassembled WGS sequence"/>
</dbReference>
<keyword evidence="1" id="KW-0547">Nucleotide-binding</keyword>
<proteinExistence type="predicted"/>